<dbReference type="KEGG" id="mic:Mic7113_3820"/>
<dbReference type="STRING" id="1173027.Mic7113_3820"/>
<dbReference type="eggNOG" id="COG4995">
    <property type="taxonomic scope" value="Bacteria"/>
</dbReference>
<dbReference type="HOGENOM" id="CLU_1319713_0_0_3"/>
<gene>
    <name evidence="1" type="ORF">Mic7113_3820</name>
</gene>
<sequence>MGERSKPGVLGTQAAELLQTLAGSAFKRAEGTRFLGEGIAKLLGVSPYLDKEALASRLTGCESPEILLIATHGLFSREVQLQDCVNLILALLTCPNGQEAELLQKNRKLLDKTLLEEMEKAAAILAENENQNAADWLRNFAAQVAAIITVKQLQQSSLGLAVLKELQKLIPQDYHFCQDDKPLEHPYFWGAWVCQGDTTAISSSQIMQ</sequence>
<organism evidence="1 2">
    <name type="scientific">Allocoleopsis franciscana PCC 7113</name>
    <dbReference type="NCBI Taxonomy" id="1173027"/>
    <lineage>
        <taxon>Bacteria</taxon>
        <taxon>Bacillati</taxon>
        <taxon>Cyanobacteriota</taxon>
        <taxon>Cyanophyceae</taxon>
        <taxon>Coleofasciculales</taxon>
        <taxon>Coleofasciculaceae</taxon>
        <taxon>Allocoleopsis</taxon>
        <taxon>Allocoleopsis franciscana</taxon>
    </lineage>
</organism>
<reference evidence="1 2" key="1">
    <citation type="submission" date="2012-06" db="EMBL/GenBank/DDBJ databases">
        <title>Finished chromosome of genome of Microcoleus sp. PCC 7113.</title>
        <authorList>
            <consortium name="US DOE Joint Genome Institute"/>
            <person name="Gugger M."/>
            <person name="Coursin T."/>
            <person name="Rippka R."/>
            <person name="Tandeau De Marsac N."/>
            <person name="Huntemann M."/>
            <person name="Wei C.-L."/>
            <person name="Han J."/>
            <person name="Detter J.C."/>
            <person name="Han C."/>
            <person name="Tapia R."/>
            <person name="Chen A."/>
            <person name="Kyrpides N."/>
            <person name="Mavromatis K."/>
            <person name="Markowitz V."/>
            <person name="Szeto E."/>
            <person name="Ivanova N."/>
            <person name="Pagani I."/>
            <person name="Pati A."/>
            <person name="Goodwin L."/>
            <person name="Nordberg H.P."/>
            <person name="Cantor M.N."/>
            <person name="Hua S.X."/>
            <person name="Woyke T."/>
            <person name="Kerfeld C.A."/>
        </authorList>
    </citation>
    <scope>NUCLEOTIDE SEQUENCE [LARGE SCALE GENOMIC DNA]</scope>
    <source>
        <strain evidence="1 2">PCC 7113</strain>
    </source>
</reference>
<protein>
    <submittedName>
        <fullName evidence="1">Uncharacterized protein</fullName>
    </submittedName>
</protein>
<name>K9WJ40_9CYAN</name>
<dbReference type="Proteomes" id="UP000010471">
    <property type="component" value="Chromosome"/>
</dbReference>
<keyword evidence="2" id="KW-1185">Reference proteome</keyword>
<dbReference type="RefSeq" id="WP_015183676.1">
    <property type="nucleotide sequence ID" value="NC_019738.1"/>
</dbReference>
<proteinExistence type="predicted"/>
<evidence type="ECO:0000313" key="1">
    <source>
        <dbReference type="EMBL" id="AFZ19537.1"/>
    </source>
</evidence>
<dbReference type="EMBL" id="CP003630">
    <property type="protein sequence ID" value="AFZ19537.1"/>
    <property type="molecule type" value="Genomic_DNA"/>
</dbReference>
<dbReference type="AlphaFoldDB" id="K9WJ40"/>
<accession>K9WJ40</accession>
<evidence type="ECO:0000313" key="2">
    <source>
        <dbReference type="Proteomes" id="UP000010471"/>
    </source>
</evidence>